<comment type="caution">
    <text evidence="8">The sequence shown here is derived from an EMBL/GenBank/DDBJ whole genome shotgun (WGS) entry which is preliminary data.</text>
</comment>
<dbReference type="GO" id="GO:0000287">
    <property type="term" value="F:magnesium ion binding"/>
    <property type="evidence" value="ECO:0007669"/>
    <property type="project" value="InterPro"/>
</dbReference>
<name>A0A9D0YXN4_9FIRM</name>
<keyword evidence="5" id="KW-0378">Hydrolase</keyword>
<dbReference type="EC" id="3.1.3.71" evidence="3"/>
<reference evidence="8" key="1">
    <citation type="submission" date="2020-10" db="EMBL/GenBank/DDBJ databases">
        <authorList>
            <person name="Gilroy R."/>
        </authorList>
    </citation>
    <scope>NUCLEOTIDE SEQUENCE</scope>
    <source>
        <strain evidence="8">ChiHile30-977</strain>
    </source>
</reference>
<dbReference type="Proteomes" id="UP000886819">
    <property type="component" value="Unassembled WGS sequence"/>
</dbReference>
<dbReference type="PANTHER" id="PTHR37311">
    <property type="entry name" value="2-PHOSPHOSULFOLACTATE PHOSPHATASE-RELATED"/>
    <property type="match status" value="1"/>
</dbReference>
<evidence type="ECO:0000256" key="7">
    <source>
        <dbReference type="ARBA" id="ARBA00033711"/>
    </source>
</evidence>
<evidence type="ECO:0000256" key="5">
    <source>
        <dbReference type="ARBA" id="ARBA00022801"/>
    </source>
</evidence>
<reference evidence="8" key="2">
    <citation type="journal article" date="2021" name="PeerJ">
        <title>Extensive microbial diversity within the chicken gut microbiome revealed by metagenomics and culture.</title>
        <authorList>
            <person name="Gilroy R."/>
            <person name="Ravi A."/>
            <person name="Getino M."/>
            <person name="Pursley I."/>
            <person name="Horton D.L."/>
            <person name="Alikhan N.F."/>
            <person name="Baker D."/>
            <person name="Gharbi K."/>
            <person name="Hall N."/>
            <person name="Watson M."/>
            <person name="Adriaenssens E.M."/>
            <person name="Foster-Nyarko E."/>
            <person name="Jarju S."/>
            <person name="Secka A."/>
            <person name="Antonio M."/>
            <person name="Oren A."/>
            <person name="Chaudhuri R.R."/>
            <person name="La Ragione R."/>
            <person name="Hildebrand F."/>
            <person name="Pallen M.J."/>
        </authorList>
    </citation>
    <scope>NUCLEOTIDE SEQUENCE</scope>
    <source>
        <strain evidence="8">ChiHile30-977</strain>
    </source>
</reference>
<dbReference type="InterPro" id="IPR005238">
    <property type="entry name" value="ComB-like"/>
</dbReference>
<accession>A0A9D0YXN4</accession>
<evidence type="ECO:0000313" key="8">
    <source>
        <dbReference type="EMBL" id="HIQ63833.1"/>
    </source>
</evidence>
<proteinExistence type="inferred from homology"/>
<dbReference type="FunFam" id="3.90.1560.10:FF:000001">
    <property type="entry name" value="Probable 2-phosphosulfolactate phosphatase"/>
    <property type="match status" value="1"/>
</dbReference>
<dbReference type="Gene3D" id="3.90.1560.10">
    <property type="entry name" value="ComB-like"/>
    <property type="match status" value="1"/>
</dbReference>
<evidence type="ECO:0000256" key="6">
    <source>
        <dbReference type="ARBA" id="ARBA00022842"/>
    </source>
</evidence>
<sequence length="234" mass="24597">MDVRVFATPDTLQKGALDGKAAIVIDALRMTSVAATAMEHGCAGLLAVAEVEEARAAARQYGALLGGERGALKIEGFDFSNTPQEYTRPRIAGRRLVMTTSNGTRAILAAAGARRVLLGAFVNASAAARAVDGEAGVGIVCAGTLGAFTLEDALAAGAIVERLCQKTRAVRLDDMALAAHRLYRGARGDLAAALAETEHYGRLTRLGLEADLVYCLREDILGAVPERQADGWFR</sequence>
<keyword evidence="6" id="KW-0460">Magnesium</keyword>
<evidence type="ECO:0000256" key="4">
    <source>
        <dbReference type="ARBA" id="ARBA00021948"/>
    </source>
</evidence>
<dbReference type="AlphaFoldDB" id="A0A9D0YXN4"/>
<dbReference type="PANTHER" id="PTHR37311:SF1">
    <property type="entry name" value="2-PHOSPHOSULFOLACTATE PHOSPHATASE-RELATED"/>
    <property type="match status" value="1"/>
</dbReference>
<dbReference type="InterPro" id="IPR036702">
    <property type="entry name" value="ComB-like_sf"/>
</dbReference>
<evidence type="ECO:0000256" key="1">
    <source>
        <dbReference type="ARBA" id="ARBA00001946"/>
    </source>
</evidence>
<organism evidence="8 9">
    <name type="scientific">Candidatus Avichristensenella intestinipullorum</name>
    <dbReference type="NCBI Taxonomy" id="2840693"/>
    <lineage>
        <taxon>Bacteria</taxon>
        <taxon>Bacillati</taxon>
        <taxon>Bacillota</taxon>
        <taxon>Clostridia</taxon>
        <taxon>Candidatus Avichristensenella</taxon>
    </lineage>
</organism>
<comment type="cofactor">
    <cofactor evidence="1">
        <name>Mg(2+)</name>
        <dbReference type="ChEBI" id="CHEBI:18420"/>
    </cofactor>
</comment>
<evidence type="ECO:0000256" key="3">
    <source>
        <dbReference type="ARBA" id="ARBA00012953"/>
    </source>
</evidence>
<dbReference type="EMBL" id="DVFI01000131">
    <property type="protein sequence ID" value="HIQ63833.1"/>
    <property type="molecule type" value="Genomic_DNA"/>
</dbReference>
<comment type="catalytic activity">
    <reaction evidence="7">
        <text>(2R)-O-phospho-3-sulfolactate + H2O = (2R)-3-sulfolactate + phosphate</text>
        <dbReference type="Rhea" id="RHEA:23416"/>
        <dbReference type="ChEBI" id="CHEBI:15377"/>
        <dbReference type="ChEBI" id="CHEBI:15597"/>
        <dbReference type="ChEBI" id="CHEBI:43474"/>
        <dbReference type="ChEBI" id="CHEBI:58738"/>
        <dbReference type="EC" id="3.1.3.71"/>
    </reaction>
</comment>
<evidence type="ECO:0000256" key="2">
    <source>
        <dbReference type="ARBA" id="ARBA00009997"/>
    </source>
</evidence>
<comment type="similarity">
    <text evidence="2">Belongs to the ComB family.</text>
</comment>
<dbReference type="SUPFAM" id="SSF142823">
    <property type="entry name" value="ComB-like"/>
    <property type="match status" value="1"/>
</dbReference>
<protein>
    <recommendedName>
        <fullName evidence="4">Probable 2-phosphosulfolactate phosphatase</fullName>
        <ecNumber evidence="3">3.1.3.71</ecNumber>
    </recommendedName>
</protein>
<dbReference type="GO" id="GO:0050545">
    <property type="term" value="F:sulfopyruvate decarboxylase activity"/>
    <property type="evidence" value="ECO:0007669"/>
    <property type="project" value="TreeGrafter"/>
</dbReference>
<dbReference type="GO" id="GO:0050532">
    <property type="term" value="F:2-phosphosulfolactate phosphatase activity"/>
    <property type="evidence" value="ECO:0007669"/>
    <property type="project" value="UniProtKB-EC"/>
</dbReference>
<dbReference type="Pfam" id="PF04029">
    <property type="entry name" value="2-ph_phosp"/>
    <property type="match status" value="1"/>
</dbReference>
<gene>
    <name evidence="8" type="ORF">IAA66_09675</name>
</gene>
<evidence type="ECO:0000313" key="9">
    <source>
        <dbReference type="Proteomes" id="UP000886819"/>
    </source>
</evidence>